<keyword evidence="1" id="KW-0132">Cell division</keyword>
<proteinExistence type="predicted"/>
<dbReference type="InterPro" id="IPR024990">
    <property type="entry name" value="Apc1"/>
</dbReference>
<evidence type="ECO:0000313" key="6">
    <source>
        <dbReference type="EMBL" id="KAG8371641.1"/>
    </source>
</evidence>
<dbReference type="InterPro" id="IPR048971">
    <property type="entry name" value="Apc1_3rd"/>
</dbReference>
<comment type="caution">
    <text evidence="6">The sequence shown here is derived from an EMBL/GenBank/DDBJ whole genome shotgun (WGS) entry which is preliminary data.</text>
</comment>
<dbReference type="Pfam" id="PF21282">
    <property type="entry name" value="APC1_3rd"/>
    <property type="match status" value="1"/>
</dbReference>
<accession>A0AAV6WU46</accession>
<evidence type="ECO:0000256" key="1">
    <source>
        <dbReference type="ARBA" id="ARBA00022618"/>
    </source>
</evidence>
<evidence type="ECO:0000256" key="4">
    <source>
        <dbReference type="ARBA" id="ARBA00023306"/>
    </source>
</evidence>
<gene>
    <name evidence="6" type="ORF">BUALT_Bualt13G0109300</name>
</gene>
<dbReference type="GO" id="GO:0051301">
    <property type="term" value="P:cell division"/>
    <property type="evidence" value="ECO:0007669"/>
    <property type="project" value="UniProtKB-KW"/>
</dbReference>
<evidence type="ECO:0000313" key="7">
    <source>
        <dbReference type="Proteomes" id="UP000826271"/>
    </source>
</evidence>
<dbReference type="AlphaFoldDB" id="A0AAV6WU46"/>
<reference evidence="6" key="1">
    <citation type="submission" date="2019-10" db="EMBL/GenBank/DDBJ databases">
        <authorList>
            <person name="Zhang R."/>
            <person name="Pan Y."/>
            <person name="Wang J."/>
            <person name="Ma R."/>
            <person name="Yu S."/>
        </authorList>
    </citation>
    <scope>NUCLEOTIDE SEQUENCE</scope>
    <source>
        <strain evidence="6">LA-IB0</strain>
        <tissue evidence="6">Leaf</tissue>
    </source>
</reference>
<protein>
    <recommendedName>
        <fullName evidence="5">Anaphase-promoting complex subunit 1 beta-sandwich domain-containing protein</fullName>
    </recommendedName>
</protein>
<evidence type="ECO:0000259" key="5">
    <source>
        <dbReference type="Pfam" id="PF21282"/>
    </source>
</evidence>
<keyword evidence="3" id="KW-0498">Mitosis</keyword>
<evidence type="ECO:0000256" key="2">
    <source>
        <dbReference type="ARBA" id="ARBA00022737"/>
    </source>
</evidence>
<dbReference type="GO" id="GO:0005680">
    <property type="term" value="C:anaphase-promoting complex"/>
    <property type="evidence" value="ECO:0007669"/>
    <property type="project" value="InterPro"/>
</dbReference>
<dbReference type="GO" id="GO:0060090">
    <property type="term" value="F:molecular adaptor activity"/>
    <property type="evidence" value="ECO:0007669"/>
    <property type="project" value="TreeGrafter"/>
</dbReference>
<dbReference type="EMBL" id="WHWC01000013">
    <property type="protein sequence ID" value="KAG8371641.1"/>
    <property type="molecule type" value="Genomic_DNA"/>
</dbReference>
<dbReference type="PANTHER" id="PTHR12827:SF3">
    <property type="entry name" value="ANAPHASE-PROMOTING COMPLEX SUBUNIT 1"/>
    <property type="match status" value="1"/>
</dbReference>
<dbReference type="GO" id="GO:0007091">
    <property type="term" value="P:metaphase/anaphase transition of mitotic cell cycle"/>
    <property type="evidence" value="ECO:0007669"/>
    <property type="project" value="TreeGrafter"/>
</dbReference>
<sequence length="165" mass="18920">MESGNGWTWPSANIQISEISCNRGSVDGHASSDTQMAVGKLRDWILVPWRHLYVLATEARWIQTVDIDTGLPVYVPLELTIKETELYAETSFCEFNSCSLPELAILKAVSVCGPRYWPQVIELCPKEKPWWNPGDKNHPFNSRAMHKVHSSLNSFIFYHSRSYYE</sequence>
<name>A0AAV6WU46_9LAMI</name>
<dbReference type="Proteomes" id="UP000826271">
    <property type="component" value="Unassembled WGS sequence"/>
</dbReference>
<dbReference type="PANTHER" id="PTHR12827">
    <property type="entry name" value="MEIOTIC CHECKPOINT REGULATOR TSG24 FAMILY MEMBER"/>
    <property type="match status" value="1"/>
</dbReference>
<organism evidence="6 7">
    <name type="scientific">Buddleja alternifolia</name>
    <dbReference type="NCBI Taxonomy" id="168488"/>
    <lineage>
        <taxon>Eukaryota</taxon>
        <taxon>Viridiplantae</taxon>
        <taxon>Streptophyta</taxon>
        <taxon>Embryophyta</taxon>
        <taxon>Tracheophyta</taxon>
        <taxon>Spermatophyta</taxon>
        <taxon>Magnoliopsida</taxon>
        <taxon>eudicotyledons</taxon>
        <taxon>Gunneridae</taxon>
        <taxon>Pentapetalae</taxon>
        <taxon>asterids</taxon>
        <taxon>lamiids</taxon>
        <taxon>Lamiales</taxon>
        <taxon>Scrophulariaceae</taxon>
        <taxon>Buddlejeae</taxon>
        <taxon>Buddleja</taxon>
    </lineage>
</organism>
<evidence type="ECO:0000256" key="3">
    <source>
        <dbReference type="ARBA" id="ARBA00022776"/>
    </source>
</evidence>
<keyword evidence="2" id="KW-0677">Repeat</keyword>
<dbReference type="GO" id="GO:0070979">
    <property type="term" value="P:protein K11-linked ubiquitination"/>
    <property type="evidence" value="ECO:0007669"/>
    <property type="project" value="TreeGrafter"/>
</dbReference>
<keyword evidence="4" id="KW-0131">Cell cycle</keyword>
<dbReference type="GO" id="GO:0031145">
    <property type="term" value="P:anaphase-promoting complex-dependent catabolic process"/>
    <property type="evidence" value="ECO:0007669"/>
    <property type="project" value="TreeGrafter"/>
</dbReference>
<keyword evidence="7" id="KW-1185">Reference proteome</keyword>
<feature type="domain" description="Anaphase-promoting complex subunit 1 beta-sandwich" evidence="5">
    <location>
        <begin position="60"/>
        <end position="123"/>
    </location>
</feature>